<dbReference type="AlphaFoldDB" id="A0A9R1VVZ7"/>
<evidence type="ECO:0000256" key="1">
    <source>
        <dbReference type="SAM" id="MobiDB-lite"/>
    </source>
</evidence>
<proteinExistence type="predicted"/>
<evidence type="ECO:0000313" key="3">
    <source>
        <dbReference type="Proteomes" id="UP000235145"/>
    </source>
</evidence>
<comment type="caution">
    <text evidence="2">The sequence shown here is derived from an EMBL/GenBank/DDBJ whole genome shotgun (WGS) entry which is preliminary data.</text>
</comment>
<name>A0A9R1VVZ7_LACSA</name>
<sequence length="115" mass="13282">MDLGHWVTHLAISYEDDTSRMVHIPIRDMGTIALRNIQVLRHQRPRHVDPDQPDPTLCSVMQRPDDIREEHRWIMASIAGVRQHLRLDHPYFPQVGPDFPTPDQLRGVGYDGDGT</sequence>
<gene>
    <name evidence="2" type="ORF">LSAT_V11C400204470</name>
</gene>
<accession>A0A9R1VVZ7</accession>
<dbReference type="Proteomes" id="UP000235145">
    <property type="component" value="Unassembled WGS sequence"/>
</dbReference>
<protein>
    <submittedName>
        <fullName evidence="2">Uncharacterized protein</fullName>
    </submittedName>
</protein>
<dbReference type="EMBL" id="NBSK02000004">
    <property type="protein sequence ID" value="KAJ0211538.1"/>
    <property type="molecule type" value="Genomic_DNA"/>
</dbReference>
<keyword evidence="3" id="KW-1185">Reference proteome</keyword>
<reference evidence="2 3" key="1">
    <citation type="journal article" date="2017" name="Nat. Commun.">
        <title>Genome assembly with in vitro proximity ligation data and whole-genome triplication in lettuce.</title>
        <authorList>
            <person name="Reyes-Chin-Wo S."/>
            <person name="Wang Z."/>
            <person name="Yang X."/>
            <person name="Kozik A."/>
            <person name="Arikit S."/>
            <person name="Song C."/>
            <person name="Xia L."/>
            <person name="Froenicke L."/>
            <person name="Lavelle D.O."/>
            <person name="Truco M.J."/>
            <person name="Xia R."/>
            <person name="Zhu S."/>
            <person name="Xu C."/>
            <person name="Xu H."/>
            <person name="Xu X."/>
            <person name="Cox K."/>
            <person name="Korf I."/>
            <person name="Meyers B.C."/>
            <person name="Michelmore R.W."/>
        </authorList>
    </citation>
    <scope>NUCLEOTIDE SEQUENCE [LARGE SCALE GENOMIC DNA]</scope>
    <source>
        <strain evidence="3">cv. Salinas</strain>
        <tissue evidence="2">Seedlings</tissue>
    </source>
</reference>
<feature type="region of interest" description="Disordered" evidence="1">
    <location>
        <begin position="93"/>
        <end position="115"/>
    </location>
</feature>
<organism evidence="2 3">
    <name type="scientific">Lactuca sativa</name>
    <name type="common">Garden lettuce</name>
    <dbReference type="NCBI Taxonomy" id="4236"/>
    <lineage>
        <taxon>Eukaryota</taxon>
        <taxon>Viridiplantae</taxon>
        <taxon>Streptophyta</taxon>
        <taxon>Embryophyta</taxon>
        <taxon>Tracheophyta</taxon>
        <taxon>Spermatophyta</taxon>
        <taxon>Magnoliopsida</taxon>
        <taxon>eudicotyledons</taxon>
        <taxon>Gunneridae</taxon>
        <taxon>Pentapetalae</taxon>
        <taxon>asterids</taxon>
        <taxon>campanulids</taxon>
        <taxon>Asterales</taxon>
        <taxon>Asteraceae</taxon>
        <taxon>Cichorioideae</taxon>
        <taxon>Cichorieae</taxon>
        <taxon>Lactucinae</taxon>
        <taxon>Lactuca</taxon>
    </lineage>
</organism>
<evidence type="ECO:0000313" key="2">
    <source>
        <dbReference type="EMBL" id="KAJ0211538.1"/>
    </source>
</evidence>